<evidence type="ECO:0000313" key="3">
    <source>
        <dbReference type="EMBL" id="KAG7114863.1"/>
    </source>
</evidence>
<dbReference type="AlphaFoldDB" id="A0A0G4LCG8"/>
<sequence>MPFDQEEFLRLITDHYEFCHRVYWNDLPISRALLGGWPEIPPEVLAGLQKNDGAVNLIRNLPYPEFSRDRQYSSFTPLLMFDTQVIDYRLDYVQESIVCDELESKPEPFTTLDPPLPASCVCIARCYSRNGYFVVVDTEDGYVYWGDPNGEHDEPEPELKKTLERFEDDDVNDWRVYGVNVYTPADFFALCKHRFREMRWIGTGHWYISAVRMNIDSDNFGFERGHDVMVGLLREAGWPGDGEGRDWDPAKFHALLENARW</sequence>
<dbReference type="Proteomes" id="UP000044602">
    <property type="component" value="Unassembled WGS sequence"/>
</dbReference>
<dbReference type="STRING" id="100787.A0A0G4LCG8"/>
<evidence type="ECO:0000313" key="5">
    <source>
        <dbReference type="Proteomes" id="UP000045706"/>
    </source>
</evidence>
<reference evidence="3" key="2">
    <citation type="journal article" date="2021" name="Mol. Plant Pathol.">
        <title>A 20-kb lineage-specific genomic region tames virulence in pathogenic amphidiploid Verticillium longisporum.</title>
        <authorList>
            <person name="Harting R."/>
            <person name="Starke J."/>
            <person name="Kusch H."/>
            <person name="Poggeler S."/>
            <person name="Maurus I."/>
            <person name="Schluter R."/>
            <person name="Landesfeind M."/>
            <person name="Bulla I."/>
            <person name="Nowrousian M."/>
            <person name="de Jonge R."/>
            <person name="Stahlhut G."/>
            <person name="Hoff K.J."/>
            <person name="Asshauer K.P."/>
            <person name="Thurmer A."/>
            <person name="Stanke M."/>
            <person name="Daniel R."/>
            <person name="Morgenstern B."/>
            <person name="Thomma B.P.H.J."/>
            <person name="Kronstad J.W."/>
            <person name="Braus-Stromeyer S.A."/>
            <person name="Braus G.H."/>
        </authorList>
    </citation>
    <scope>NUCLEOTIDE SEQUENCE</scope>
    <source>
        <strain evidence="3">Vl32</strain>
    </source>
</reference>
<feature type="non-terminal residue" evidence="1">
    <location>
        <position position="261"/>
    </location>
</feature>
<name>A0A0G4LCG8_VERLO</name>
<evidence type="ECO:0000313" key="2">
    <source>
        <dbReference type="EMBL" id="CRK26134.1"/>
    </source>
</evidence>
<evidence type="ECO:0000313" key="1">
    <source>
        <dbReference type="EMBL" id="CRK19696.1"/>
    </source>
</evidence>
<dbReference type="EMBL" id="JAEMWZ010000488">
    <property type="protein sequence ID" value="KAG7114863.1"/>
    <property type="molecule type" value="Genomic_DNA"/>
</dbReference>
<organism evidence="1 5">
    <name type="scientific">Verticillium longisporum</name>
    <name type="common">Verticillium dahliae var. longisporum</name>
    <dbReference type="NCBI Taxonomy" id="100787"/>
    <lineage>
        <taxon>Eukaryota</taxon>
        <taxon>Fungi</taxon>
        <taxon>Dikarya</taxon>
        <taxon>Ascomycota</taxon>
        <taxon>Pezizomycotina</taxon>
        <taxon>Sordariomycetes</taxon>
        <taxon>Hypocreomycetidae</taxon>
        <taxon>Glomerellales</taxon>
        <taxon>Plectosphaerellaceae</taxon>
        <taxon>Verticillium</taxon>
    </lineage>
</organism>
<protein>
    <submittedName>
        <fullName evidence="1">Uncharacterized protein</fullName>
    </submittedName>
</protein>
<dbReference type="Proteomes" id="UP000689129">
    <property type="component" value="Unassembled WGS sequence"/>
</dbReference>
<gene>
    <name evidence="2" type="ORF">BN1708_004144</name>
    <name evidence="1" type="ORF">BN1723_011969</name>
    <name evidence="3" type="ORF">HYQ45_016451</name>
</gene>
<keyword evidence="4" id="KW-1185">Reference proteome</keyword>
<dbReference type="EMBL" id="CVQH01020001">
    <property type="protein sequence ID" value="CRK26134.1"/>
    <property type="molecule type" value="Genomic_DNA"/>
</dbReference>
<dbReference type="OrthoDB" id="5343383at2759"/>
<reference evidence="4 5" key="1">
    <citation type="submission" date="2015-05" db="EMBL/GenBank/DDBJ databases">
        <authorList>
            <person name="Fogelqvist Johan"/>
        </authorList>
    </citation>
    <scope>NUCLEOTIDE SEQUENCE [LARGE SCALE GENOMIC DNA]</scope>
    <source>
        <strain evidence="2">VL1</strain>
        <strain evidence="1">VL2</strain>
    </source>
</reference>
<accession>A0A0G4LCG8</accession>
<proteinExistence type="predicted"/>
<evidence type="ECO:0000313" key="4">
    <source>
        <dbReference type="Proteomes" id="UP000044602"/>
    </source>
</evidence>
<dbReference type="Proteomes" id="UP000045706">
    <property type="component" value="Unassembled WGS sequence"/>
</dbReference>
<dbReference type="EMBL" id="CVQI01010335">
    <property type="protein sequence ID" value="CRK19696.1"/>
    <property type="molecule type" value="Genomic_DNA"/>
</dbReference>